<reference evidence="1" key="1">
    <citation type="submission" date="2022-07" db="EMBL/GenBank/DDBJ databases">
        <title>The genome of Lyophyllum shimeji provides insight into the initial evolution of ectomycorrhizal fungal genome.</title>
        <authorList>
            <person name="Kobayashi Y."/>
            <person name="Shibata T."/>
            <person name="Hirakawa H."/>
            <person name="Shigenobu S."/>
            <person name="Nishiyama T."/>
            <person name="Yamada A."/>
            <person name="Hasebe M."/>
            <person name="Kawaguchi M."/>
        </authorList>
    </citation>
    <scope>NUCLEOTIDE SEQUENCE</scope>
    <source>
        <strain evidence="1">AT787</strain>
    </source>
</reference>
<gene>
    <name evidence="1" type="ORF">LshimejAT787_2000670</name>
</gene>
<comment type="caution">
    <text evidence="1">The sequence shown here is derived from an EMBL/GenBank/DDBJ whole genome shotgun (WGS) entry which is preliminary data.</text>
</comment>
<protein>
    <submittedName>
        <fullName evidence="1">Uncharacterized protein</fullName>
    </submittedName>
</protein>
<sequence length="161" mass="18681">MSASTLQRSIVEGKAIRNKAAKEESTLFNTAPSRIERNHLHFYGFALNEAWVMQYARANLTGVGDQNYWCILTWVMDHLRIVTNHDDINVQPAKIDDETPANATVYEPEPGVKHIAILCICEFHKEAWPRRPTLAQVKELTEIMGTEPRWWTDFNPFEYYE</sequence>
<evidence type="ECO:0000313" key="1">
    <source>
        <dbReference type="EMBL" id="GLB45162.1"/>
    </source>
</evidence>
<proteinExistence type="predicted"/>
<name>A0A9P3UUH6_LYOSH</name>
<accession>A0A9P3UUH6</accession>
<dbReference type="OrthoDB" id="2609391at2759"/>
<dbReference type="Proteomes" id="UP001063166">
    <property type="component" value="Unassembled WGS sequence"/>
</dbReference>
<dbReference type="EMBL" id="BRPK01000020">
    <property type="protein sequence ID" value="GLB45162.1"/>
    <property type="molecule type" value="Genomic_DNA"/>
</dbReference>
<dbReference type="AlphaFoldDB" id="A0A9P3UUH6"/>
<evidence type="ECO:0000313" key="2">
    <source>
        <dbReference type="Proteomes" id="UP001063166"/>
    </source>
</evidence>
<organism evidence="1 2">
    <name type="scientific">Lyophyllum shimeji</name>
    <name type="common">Hon-shimeji</name>
    <name type="synonym">Tricholoma shimeji</name>
    <dbReference type="NCBI Taxonomy" id="47721"/>
    <lineage>
        <taxon>Eukaryota</taxon>
        <taxon>Fungi</taxon>
        <taxon>Dikarya</taxon>
        <taxon>Basidiomycota</taxon>
        <taxon>Agaricomycotina</taxon>
        <taxon>Agaricomycetes</taxon>
        <taxon>Agaricomycetidae</taxon>
        <taxon>Agaricales</taxon>
        <taxon>Tricholomatineae</taxon>
        <taxon>Lyophyllaceae</taxon>
        <taxon>Lyophyllum</taxon>
    </lineage>
</organism>
<keyword evidence="2" id="KW-1185">Reference proteome</keyword>